<dbReference type="PANTHER" id="PTHR36931">
    <property type="entry name" value="UPF0153 PROTEIN YEIW"/>
    <property type="match status" value="1"/>
</dbReference>
<gene>
    <name evidence="1" type="ORF">C6569_03705</name>
</gene>
<keyword evidence="2" id="KW-1185">Reference proteome</keyword>
<dbReference type="AlphaFoldDB" id="A0A2S0N804"/>
<evidence type="ECO:0000313" key="1">
    <source>
        <dbReference type="EMBL" id="AVO44246.1"/>
    </source>
</evidence>
<proteinExistence type="predicted"/>
<name>A0A2S0N804_9HYPH</name>
<dbReference type="KEGG" id="phr:C6569_03705"/>
<dbReference type="EMBL" id="CP027668">
    <property type="protein sequence ID" value="AVO44246.1"/>
    <property type="molecule type" value="Genomic_DNA"/>
</dbReference>
<dbReference type="RefSeq" id="WP_106747576.1">
    <property type="nucleotide sequence ID" value="NZ_CP027668.1"/>
</dbReference>
<evidence type="ECO:0000313" key="2">
    <source>
        <dbReference type="Proteomes" id="UP000237889"/>
    </source>
</evidence>
<sequence>MGQAKRRKEAGDRVSHCRTCTYCCSLPQIEALAKPAYRPCIHIAGGGCSIHGRPERPAACSAYACAYLTARLVNAPERNRIPHPLDCGAYFHRDPVEKVIFVFVDPARPFLWKASPLLVDFMRLQLRAGFVLFVTDRGRQMIIRDVATFAEILARDFVALADREGRPLDVPSFRESGASPPA</sequence>
<evidence type="ECO:0008006" key="3">
    <source>
        <dbReference type="Google" id="ProtNLM"/>
    </source>
</evidence>
<accession>A0A2S0N804</accession>
<dbReference type="Proteomes" id="UP000237889">
    <property type="component" value="Chromosome"/>
</dbReference>
<organism evidence="1 2">
    <name type="scientific">Phreatobacter cathodiphilus</name>
    <dbReference type="NCBI Taxonomy" id="1868589"/>
    <lineage>
        <taxon>Bacteria</taxon>
        <taxon>Pseudomonadati</taxon>
        <taxon>Pseudomonadota</taxon>
        <taxon>Alphaproteobacteria</taxon>
        <taxon>Hyphomicrobiales</taxon>
        <taxon>Phreatobacteraceae</taxon>
        <taxon>Phreatobacter</taxon>
    </lineage>
</organism>
<dbReference type="OrthoDB" id="7202843at2"/>
<reference evidence="1 2" key="1">
    <citation type="submission" date="2018-03" db="EMBL/GenBank/DDBJ databases">
        <title>Genome sequencing of Phreatobacter sp.</title>
        <authorList>
            <person name="Kim S.-J."/>
            <person name="Heo J."/>
            <person name="Kwon S.-W."/>
        </authorList>
    </citation>
    <scope>NUCLEOTIDE SEQUENCE [LARGE SCALE GENOMIC DNA]</scope>
    <source>
        <strain evidence="1 2">S-12</strain>
    </source>
</reference>
<protein>
    <recommendedName>
        <fullName evidence="3">Zinc/iron-chelating domain-containing protein</fullName>
    </recommendedName>
</protein>
<dbReference type="InterPro" id="IPR052572">
    <property type="entry name" value="UPF0153_domain"/>
</dbReference>
<dbReference type="PANTHER" id="PTHR36931:SF1">
    <property type="entry name" value="UPF0153 PROTEIN YEIW"/>
    <property type="match status" value="1"/>
</dbReference>